<protein>
    <submittedName>
        <fullName evidence="4">Repeat domain-containing protein</fullName>
    </submittedName>
</protein>
<dbReference type="RefSeq" id="WP_076546885.1">
    <property type="nucleotide sequence ID" value="NZ_FTMA01000001.1"/>
</dbReference>
<reference evidence="5" key="1">
    <citation type="submission" date="2017-01" db="EMBL/GenBank/DDBJ databases">
        <authorList>
            <person name="Varghese N."/>
            <person name="Submissions S."/>
        </authorList>
    </citation>
    <scope>NUCLEOTIDE SEQUENCE [LARGE SCALE GENOMIC DNA]</scope>
    <source>
        <strain evidence="5">DSM 15366</strain>
    </source>
</reference>
<dbReference type="EMBL" id="FTMA01000001">
    <property type="protein sequence ID" value="SIQ09719.1"/>
    <property type="molecule type" value="Genomic_DNA"/>
</dbReference>
<sequence>MTKNSIFILLTAFLLLLSCAENQKKDEASSTINTIEEPPLFTLLSESKTNITFQNTLKEGLNANVLVYEYLYNGGGIATGDFNNDGLQDLYFTSNMGENKFYLNEGDFTFKDVTIISKVAGRPGPWKTGITTADVNGDGKLDLYLCYSGALPDAKRKNQLFINQGNDANNIPIFKEQAEEYGLASAAFSNQGYFFDYDKDGDLDMLLLNHNPKSLPVLNEVSTREFLKKDDPYQGTRLFEQKNNTFFDVTEKAGISGSALTYGLGIGISDINNDGWQDFYISNDYTVPDYLYINNKNGTFTDQLGIQMGHTSHFSMGNNIADINNDGLQDIFTLDMLPKDNYRQKLLLSPDNYEKFDLNIRSGFHHQYMRNMLQLNNGDDTFSEIGQLSGISNTDWSWAPLFADFDNDGFKDLFISNGYFRDYTNLDFINYMDSYVQSKGRLQRQDVLELIKEMPASNLTNFYYSNKDGINFIDNTTQAGIDQPANSNGSIYVDLDNDGDLDLVVNNINKPAFIYRNDTKKETSHQINIQLKGANKNTQGIGAKVSVYSNEKTQVVEQMPTQGYLSTVSSILHFGLNDTSTIDSLIVLWNSGKTETLRDVTTNQLLVLEESNASKLTVLKDKSKDLFSKITSKIKYTHKSSSVNDFKRQSLLLKQLSHDGPPMAKGDINNDGLEDIIIGGGINQATSVFIKSKNKNFYLNNNSGFEQDKKYVDTDIALFDANNDGNLDIYVASGGYHNLAANDLLLQDRIYIGDGKGNFEITKNSLPKMLISTGSISFSDINNDSFLDVFVGGYGIPGRFPEIPRSYVLINDGKGNFTDQTDNVQPTLKNLGLITDAVWTDIDGDKKEDLIVVGEWMPITIYLNKNGKLINETDQFFSESLSGLWTSIQVTDLNKDGKPDIIAGNMGTNTQFKVSSDHPAELYFSDFDQNGSVDPILNFYMDGTSYPYVTRDELLGQLSGKRQQFNSYEKYADATINDIFNETELQKANKLVITHQETTVLMSTKSGKYQNILLPIQAQYSPISEIVSADFNKDGNEDILLLGNNDHYKLRIGKFDANYGTVLLGTGEGNFNYLPQTQSGLSIQGSNTHALLIDNELILTSYGAATKTYKLLE</sequence>
<accession>A0A1N6PZS8</accession>
<evidence type="ECO:0000256" key="2">
    <source>
        <dbReference type="SAM" id="SignalP"/>
    </source>
</evidence>
<dbReference type="AlphaFoldDB" id="A0A1N6PZS8"/>
<dbReference type="PANTHER" id="PTHR16026:SF0">
    <property type="entry name" value="CARTILAGE ACIDIC PROTEIN 1"/>
    <property type="match status" value="1"/>
</dbReference>
<dbReference type="OrthoDB" id="9816120at2"/>
<dbReference type="InterPro" id="IPR013517">
    <property type="entry name" value="FG-GAP"/>
</dbReference>
<dbReference type="Gene3D" id="2.130.10.130">
    <property type="entry name" value="Integrin alpha, N-terminal"/>
    <property type="match status" value="4"/>
</dbReference>
<keyword evidence="5" id="KW-1185">Reference proteome</keyword>
<evidence type="ECO:0000259" key="3">
    <source>
        <dbReference type="Pfam" id="PF07593"/>
    </source>
</evidence>
<proteinExistence type="predicted"/>
<dbReference type="Pfam" id="PF07593">
    <property type="entry name" value="UnbV_ASPIC"/>
    <property type="match status" value="1"/>
</dbReference>
<feature type="domain" description="ASPIC/UnbV" evidence="3">
    <location>
        <begin position="540"/>
        <end position="606"/>
    </location>
</feature>
<dbReference type="Proteomes" id="UP000186953">
    <property type="component" value="Unassembled WGS sequence"/>
</dbReference>
<dbReference type="Pfam" id="PF13517">
    <property type="entry name" value="FG-GAP_3"/>
    <property type="match status" value="4"/>
</dbReference>
<evidence type="ECO:0000313" key="4">
    <source>
        <dbReference type="EMBL" id="SIQ09719.1"/>
    </source>
</evidence>
<dbReference type="InterPro" id="IPR028994">
    <property type="entry name" value="Integrin_alpha_N"/>
</dbReference>
<dbReference type="STRING" id="228959.SAMN05421797_101664"/>
<dbReference type="PANTHER" id="PTHR16026">
    <property type="entry name" value="CARTILAGE ACIDIC PROTEIN 1"/>
    <property type="match status" value="1"/>
</dbReference>
<name>A0A1N6PZS8_9FLAO</name>
<dbReference type="InterPro" id="IPR027039">
    <property type="entry name" value="Crtac1"/>
</dbReference>
<dbReference type="SUPFAM" id="SSF69318">
    <property type="entry name" value="Integrin alpha N-terminal domain"/>
    <property type="match status" value="3"/>
</dbReference>
<dbReference type="PROSITE" id="PS51257">
    <property type="entry name" value="PROKAR_LIPOPROTEIN"/>
    <property type="match status" value="1"/>
</dbReference>
<feature type="signal peptide" evidence="2">
    <location>
        <begin position="1"/>
        <end position="20"/>
    </location>
</feature>
<dbReference type="InterPro" id="IPR011519">
    <property type="entry name" value="UnbV_ASPIC"/>
</dbReference>
<evidence type="ECO:0000256" key="1">
    <source>
        <dbReference type="ARBA" id="ARBA00022729"/>
    </source>
</evidence>
<keyword evidence="1 2" id="KW-0732">Signal</keyword>
<feature type="chain" id="PRO_5012568587" evidence="2">
    <location>
        <begin position="21"/>
        <end position="1113"/>
    </location>
</feature>
<gene>
    <name evidence="4" type="ORF">SAMN05421797_101664</name>
</gene>
<organism evidence="4 5">
    <name type="scientific">Maribacter ulvicola</name>
    <dbReference type="NCBI Taxonomy" id="228959"/>
    <lineage>
        <taxon>Bacteria</taxon>
        <taxon>Pseudomonadati</taxon>
        <taxon>Bacteroidota</taxon>
        <taxon>Flavobacteriia</taxon>
        <taxon>Flavobacteriales</taxon>
        <taxon>Flavobacteriaceae</taxon>
        <taxon>Maribacter</taxon>
    </lineage>
</organism>
<evidence type="ECO:0000313" key="5">
    <source>
        <dbReference type="Proteomes" id="UP000186953"/>
    </source>
</evidence>